<gene>
    <name evidence="2" type="ORF">CDAR_382381</name>
</gene>
<dbReference type="AlphaFoldDB" id="A0AAV4VY18"/>
<name>A0AAV4VY18_9ARAC</name>
<dbReference type="EMBL" id="BPLQ01013827">
    <property type="protein sequence ID" value="GIY75176.1"/>
    <property type="molecule type" value="Genomic_DNA"/>
</dbReference>
<evidence type="ECO:0000313" key="2">
    <source>
        <dbReference type="EMBL" id="GIY75176.1"/>
    </source>
</evidence>
<proteinExistence type="predicted"/>
<sequence>MLFLTLDWLAGIVIKKSSGTMILHTAWRKRLAEKGKEEEIKTVNMDSVPGGLGRNHGKILINQSEFQEERVKHCVVTDINSSRFSDRISISSYDFISNFSSTPTRNPPSNTILPNLES</sequence>
<keyword evidence="3" id="KW-1185">Reference proteome</keyword>
<protein>
    <submittedName>
        <fullName evidence="2">Uncharacterized protein</fullName>
    </submittedName>
</protein>
<feature type="region of interest" description="Disordered" evidence="1">
    <location>
        <begin position="98"/>
        <end position="118"/>
    </location>
</feature>
<accession>A0AAV4VY18</accession>
<dbReference type="Proteomes" id="UP001054837">
    <property type="component" value="Unassembled WGS sequence"/>
</dbReference>
<organism evidence="2 3">
    <name type="scientific">Caerostris darwini</name>
    <dbReference type="NCBI Taxonomy" id="1538125"/>
    <lineage>
        <taxon>Eukaryota</taxon>
        <taxon>Metazoa</taxon>
        <taxon>Ecdysozoa</taxon>
        <taxon>Arthropoda</taxon>
        <taxon>Chelicerata</taxon>
        <taxon>Arachnida</taxon>
        <taxon>Araneae</taxon>
        <taxon>Araneomorphae</taxon>
        <taxon>Entelegynae</taxon>
        <taxon>Araneoidea</taxon>
        <taxon>Araneidae</taxon>
        <taxon>Caerostris</taxon>
    </lineage>
</organism>
<reference evidence="2 3" key="1">
    <citation type="submission" date="2021-06" db="EMBL/GenBank/DDBJ databases">
        <title>Caerostris darwini draft genome.</title>
        <authorList>
            <person name="Kono N."/>
            <person name="Arakawa K."/>
        </authorList>
    </citation>
    <scope>NUCLEOTIDE SEQUENCE [LARGE SCALE GENOMIC DNA]</scope>
</reference>
<comment type="caution">
    <text evidence="2">The sequence shown here is derived from an EMBL/GenBank/DDBJ whole genome shotgun (WGS) entry which is preliminary data.</text>
</comment>
<evidence type="ECO:0000256" key="1">
    <source>
        <dbReference type="SAM" id="MobiDB-lite"/>
    </source>
</evidence>
<evidence type="ECO:0000313" key="3">
    <source>
        <dbReference type="Proteomes" id="UP001054837"/>
    </source>
</evidence>